<name>A0A1F6NJ83_9BACT</name>
<feature type="domain" description="ABC transporter" evidence="9">
    <location>
        <begin position="334"/>
        <end position="568"/>
    </location>
</feature>
<dbReference type="PANTHER" id="PTHR43394:SF1">
    <property type="entry name" value="ATP-BINDING CASSETTE SUB-FAMILY B MEMBER 10, MITOCHONDRIAL"/>
    <property type="match status" value="1"/>
</dbReference>
<feature type="transmembrane region" description="Helical" evidence="8">
    <location>
        <begin position="158"/>
        <end position="178"/>
    </location>
</feature>
<comment type="subcellular location">
    <subcellularLocation>
        <location evidence="1">Cell membrane</location>
        <topology evidence="1">Multi-pass membrane protein</topology>
    </subcellularLocation>
</comment>
<dbReference type="GO" id="GO:0016887">
    <property type="term" value="F:ATP hydrolysis activity"/>
    <property type="evidence" value="ECO:0007669"/>
    <property type="project" value="InterPro"/>
</dbReference>
<protein>
    <recommendedName>
        <fullName evidence="13">ABC transporter ATP-binding protein</fullName>
    </recommendedName>
</protein>
<evidence type="ECO:0008006" key="13">
    <source>
        <dbReference type="Google" id="ProtNLM"/>
    </source>
</evidence>
<evidence type="ECO:0000256" key="7">
    <source>
        <dbReference type="ARBA" id="ARBA00023136"/>
    </source>
</evidence>
<dbReference type="FunFam" id="3.40.50.300:FF:000287">
    <property type="entry name" value="Multidrug ABC transporter ATP-binding protein"/>
    <property type="match status" value="1"/>
</dbReference>
<dbReference type="SUPFAM" id="SSF90123">
    <property type="entry name" value="ABC transporter transmembrane region"/>
    <property type="match status" value="1"/>
</dbReference>
<evidence type="ECO:0000256" key="2">
    <source>
        <dbReference type="ARBA" id="ARBA00022448"/>
    </source>
</evidence>
<evidence type="ECO:0000256" key="4">
    <source>
        <dbReference type="ARBA" id="ARBA00022741"/>
    </source>
</evidence>
<dbReference type="PROSITE" id="PS00211">
    <property type="entry name" value="ABC_TRANSPORTER_1"/>
    <property type="match status" value="1"/>
</dbReference>
<gene>
    <name evidence="11" type="ORF">A2373_02005</name>
</gene>
<dbReference type="InterPro" id="IPR011527">
    <property type="entry name" value="ABC1_TM_dom"/>
</dbReference>
<dbReference type="Gene3D" id="3.40.50.300">
    <property type="entry name" value="P-loop containing nucleotide triphosphate hydrolases"/>
    <property type="match status" value="1"/>
</dbReference>
<dbReference type="Pfam" id="PF00664">
    <property type="entry name" value="ABC_membrane"/>
    <property type="match status" value="1"/>
</dbReference>
<evidence type="ECO:0000259" key="10">
    <source>
        <dbReference type="PROSITE" id="PS50929"/>
    </source>
</evidence>
<dbReference type="InterPro" id="IPR003439">
    <property type="entry name" value="ABC_transporter-like_ATP-bd"/>
</dbReference>
<dbReference type="SUPFAM" id="SSF52540">
    <property type="entry name" value="P-loop containing nucleoside triphosphate hydrolases"/>
    <property type="match status" value="1"/>
</dbReference>
<accession>A0A1F6NJ83</accession>
<dbReference type="GO" id="GO:0015421">
    <property type="term" value="F:ABC-type oligopeptide transporter activity"/>
    <property type="evidence" value="ECO:0007669"/>
    <property type="project" value="TreeGrafter"/>
</dbReference>
<feature type="transmembrane region" description="Helical" evidence="8">
    <location>
        <begin position="235"/>
        <end position="261"/>
    </location>
</feature>
<dbReference type="InterPro" id="IPR036640">
    <property type="entry name" value="ABC1_TM_sf"/>
</dbReference>
<dbReference type="AlphaFoldDB" id="A0A1F6NJ83"/>
<evidence type="ECO:0000256" key="6">
    <source>
        <dbReference type="ARBA" id="ARBA00022989"/>
    </source>
</evidence>
<evidence type="ECO:0000256" key="1">
    <source>
        <dbReference type="ARBA" id="ARBA00004651"/>
    </source>
</evidence>
<reference evidence="11 12" key="1">
    <citation type="journal article" date="2016" name="Nat. Commun.">
        <title>Thousands of microbial genomes shed light on interconnected biogeochemical processes in an aquifer system.</title>
        <authorList>
            <person name="Anantharaman K."/>
            <person name="Brown C.T."/>
            <person name="Hug L.A."/>
            <person name="Sharon I."/>
            <person name="Castelle C.J."/>
            <person name="Probst A.J."/>
            <person name="Thomas B.C."/>
            <person name="Singh A."/>
            <person name="Wilkins M.J."/>
            <person name="Karaoz U."/>
            <person name="Brodie E.L."/>
            <person name="Williams K.H."/>
            <person name="Hubbard S.S."/>
            <person name="Banfield J.F."/>
        </authorList>
    </citation>
    <scope>NUCLEOTIDE SEQUENCE [LARGE SCALE GENOMIC DNA]</scope>
</reference>
<keyword evidence="5" id="KW-0067">ATP-binding</keyword>
<dbReference type="Proteomes" id="UP000176300">
    <property type="component" value="Unassembled WGS sequence"/>
</dbReference>
<feature type="domain" description="ABC transmembrane type-1" evidence="10">
    <location>
        <begin position="14"/>
        <end position="300"/>
    </location>
</feature>
<feature type="transmembrane region" description="Helical" evidence="8">
    <location>
        <begin position="12"/>
        <end position="34"/>
    </location>
</feature>
<keyword evidence="2" id="KW-0813">Transport</keyword>
<dbReference type="SMART" id="SM00382">
    <property type="entry name" value="AAA"/>
    <property type="match status" value="1"/>
</dbReference>
<feature type="transmembrane region" description="Helical" evidence="8">
    <location>
        <begin position="132"/>
        <end position="152"/>
    </location>
</feature>
<keyword evidence="7 8" id="KW-0472">Membrane</keyword>
<evidence type="ECO:0000313" key="11">
    <source>
        <dbReference type="EMBL" id="OGH83875.1"/>
    </source>
</evidence>
<dbReference type="PANTHER" id="PTHR43394">
    <property type="entry name" value="ATP-DEPENDENT PERMEASE MDL1, MITOCHONDRIAL"/>
    <property type="match status" value="1"/>
</dbReference>
<dbReference type="Gene3D" id="1.20.1560.10">
    <property type="entry name" value="ABC transporter type 1, transmembrane domain"/>
    <property type="match status" value="1"/>
</dbReference>
<evidence type="ECO:0000256" key="5">
    <source>
        <dbReference type="ARBA" id="ARBA00022840"/>
    </source>
</evidence>
<evidence type="ECO:0000256" key="8">
    <source>
        <dbReference type="SAM" id="Phobius"/>
    </source>
</evidence>
<dbReference type="GO" id="GO:0005524">
    <property type="term" value="F:ATP binding"/>
    <property type="evidence" value="ECO:0007669"/>
    <property type="project" value="UniProtKB-KW"/>
</dbReference>
<comment type="caution">
    <text evidence="11">The sequence shown here is derived from an EMBL/GenBank/DDBJ whole genome shotgun (WGS) entry which is preliminary data.</text>
</comment>
<keyword evidence="6 8" id="KW-1133">Transmembrane helix</keyword>
<dbReference type="InterPro" id="IPR003593">
    <property type="entry name" value="AAA+_ATPase"/>
</dbReference>
<dbReference type="InterPro" id="IPR039421">
    <property type="entry name" value="Type_1_exporter"/>
</dbReference>
<sequence>MFWQHARKYKVSGLVLFASLILASVANLLVPLLYKDFFDILSSGGGVDGNVPRLMNIILYILLIYSGAWVFWRSAEFFNVHFQTRIMADLASTCFAYIHKHSFSFFQNNFVGSTVKKINRFYRAFEQVADAITWELTPIIVDVVWVSVILFLKNPLLGAISVVWVFFIILVNYLFSIYKLKYDIKRSEQDSKVTGVLADSVTNNVNIKLFCGYDRERKYFGDENNKLQELRRFTWNLASIFNAVQAIFMIGLEIGIMYFAVKLWQKGLVTIGDFVLIQSYIFALFNRFWNFGKIIRRFYEGLGDAEEMTEVLNTPHEIVDKKGAKGLNVKNSEIEFVNAKFNYNETRNILSDLSFKIKSKEKVALVGPSGAGKSTIVKLLLRMHDITSGSVLIDGQKISDVTQDSLWKNISLVPQEPILFHRSLMENIRYGKPEATDEEVINAAKLANCHNFIVGLSEGYNTFVGERGIKLSGGERQRVAIARAILRNAPILVLDEATSSLDSESEMYIQDALDKLMKDKTVIVIAHRLSTIMRMDRIIVIDEGKIIEDGKHRELIEKEGGLYKRLWEVQAGGFVG</sequence>
<dbReference type="PROSITE" id="PS50929">
    <property type="entry name" value="ABC_TM1F"/>
    <property type="match status" value="1"/>
</dbReference>
<organism evidence="11 12">
    <name type="scientific">Candidatus Magasanikbacteria bacterium RIFOXYB1_FULL_40_15</name>
    <dbReference type="NCBI Taxonomy" id="1798697"/>
    <lineage>
        <taxon>Bacteria</taxon>
        <taxon>Candidatus Magasanikiibacteriota</taxon>
    </lineage>
</organism>
<keyword evidence="4" id="KW-0547">Nucleotide-binding</keyword>
<dbReference type="Pfam" id="PF00005">
    <property type="entry name" value="ABC_tran"/>
    <property type="match status" value="1"/>
</dbReference>
<evidence type="ECO:0000256" key="3">
    <source>
        <dbReference type="ARBA" id="ARBA00022692"/>
    </source>
</evidence>
<dbReference type="InterPro" id="IPR027417">
    <property type="entry name" value="P-loop_NTPase"/>
</dbReference>
<dbReference type="EMBL" id="MFQS01000009">
    <property type="protein sequence ID" value="OGH83875.1"/>
    <property type="molecule type" value="Genomic_DNA"/>
</dbReference>
<keyword evidence="3 8" id="KW-0812">Transmembrane</keyword>
<feature type="transmembrane region" description="Helical" evidence="8">
    <location>
        <begin position="54"/>
        <end position="72"/>
    </location>
</feature>
<dbReference type="STRING" id="1798697.A2373_02005"/>
<feature type="transmembrane region" description="Helical" evidence="8">
    <location>
        <begin position="267"/>
        <end position="289"/>
    </location>
</feature>
<dbReference type="InterPro" id="IPR017871">
    <property type="entry name" value="ABC_transporter-like_CS"/>
</dbReference>
<dbReference type="GO" id="GO:0005886">
    <property type="term" value="C:plasma membrane"/>
    <property type="evidence" value="ECO:0007669"/>
    <property type="project" value="UniProtKB-SubCell"/>
</dbReference>
<proteinExistence type="predicted"/>
<evidence type="ECO:0000259" key="9">
    <source>
        <dbReference type="PROSITE" id="PS50893"/>
    </source>
</evidence>
<evidence type="ECO:0000313" key="12">
    <source>
        <dbReference type="Proteomes" id="UP000176300"/>
    </source>
</evidence>
<dbReference type="PROSITE" id="PS50893">
    <property type="entry name" value="ABC_TRANSPORTER_2"/>
    <property type="match status" value="1"/>
</dbReference>